<dbReference type="Pfam" id="PF07081">
    <property type="entry name" value="DUF1349"/>
    <property type="match status" value="1"/>
</dbReference>
<protein>
    <submittedName>
        <fullName evidence="2">Uncharacterized protein</fullName>
    </submittedName>
</protein>
<dbReference type="VEuPathDB" id="FungiDB:EYZ11_009121"/>
<dbReference type="EMBL" id="SOSA01000417">
    <property type="protein sequence ID" value="THC91411.1"/>
    <property type="molecule type" value="Genomic_DNA"/>
</dbReference>
<dbReference type="AlphaFoldDB" id="A0A4S3JE57"/>
<name>A0A4S3JE57_9EURO</name>
<evidence type="ECO:0000313" key="4">
    <source>
        <dbReference type="Proteomes" id="UP000324241"/>
    </source>
</evidence>
<evidence type="ECO:0000313" key="1">
    <source>
        <dbReference type="EMBL" id="KAA8649969.1"/>
    </source>
</evidence>
<dbReference type="EMBL" id="QUQM01000001">
    <property type="protein sequence ID" value="KAA8649969.1"/>
    <property type="molecule type" value="Genomic_DNA"/>
</dbReference>
<dbReference type="PANTHER" id="PTHR35332:SF2">
    <property type="entry name" value="REGULATION OF ENOLASE PROTEIN 1"/>
    <property type="match status" value="1"/>
</dbReference>
<dbReference type="Gene3D" id="2.60.120.200">
    <property type="match status" value="1"/>
</dbReference>
<sequence length="197" mass="22191">MAEYKFANSSQEVPRNSLGNLPTLFPIQTDPDTDVWSKPSLEEAFNAPILYRTMPLKSFKRARVAFSANWKHTYDQGGLILVLNKTDGTRKWVKTGIEYTHGRPHLSTVAKDRWADWSLQGVPSGGGAATLELVKEDSNLWIYLVEGIQRVPLREVTWVFEDLDVEDLWVGVYAAKPSKEGGRLEVNFGHLVIDTSD</sequence>
<reference evidence="2 3" key="1">
    <citation type="submission" date="2019-03" db="EMBL/GenBank/DDBJ databases">
        <title>The genome sequence of a newly discovered highly antifungal drug resistant Aspergillus species, Aspergillus tanneri NIH 1004.</title>
        <authorList>
            <person name="Mounaud S."/>
            <person name="Singh I."/>
            <person name="Joardar V."/>
            <person name="Pakala S."/>
            <person name="Pakala S."/>
            <person name="Venepally P."/>
            <person name="Hoover J."/>
            <person name="Nierman W."/>
            <person name="Chung J."/>
            <person name="Losada L."/>
        </authorList>
    </citation>
    <scope>NUCLEOTIDE SEQUENCE [LARGE SCALE GENOMIC DNA]</scope>
    <source>
        <strain evidence="2 3">NIH1004</strain>
    </source>
</reference>
<dbReference type="RefSeq" id="XP_033429330.1">
    <property type="nucleotide sequence ID" value="XM_033567335.1"/>
</dbReference>
<dbReference type="InterPro" id="IPR013320">
    <property type="entry name" value="ConA-like_dom_sf"/>
</dbReference>
<evidence type="ECO:0000313" key="2">
    <source>
        <dbReference type="EMBL" id="THC91411.1"/>
    </source>
</evidence>
<reference evidence="1 4" key="2">
    <citation type="submission" date="2019-08" db="EMBL/GenBank/DDBJ databases">
        <title>The genome sequence of a newly discovered highly antifungal drug resistant Aspergillus species, Aspergillus tanneri NIH 1004.</title>
        <authorList>
            <person name="Mounaud S."/>
            <person name="Singh I."/>
            <person name="Joardar V."/>
            <person name="Pakala S."/>
            <person name="Pakala S."/>
            <person name="Venepally P."/>
            <person name="Chung J.K."/>
            <person name="Losada L."/>
            <person name="Nierman W.C."/>
        </authorList>
    </citation>
    <scope>NUCLEOTIDE SEQUENCE [LARGE SCALE GENOMIC DNA]</scope>
    <source>
        <strain evidence="1 4">NIH1004</strain>
    </source>
</reference>
<dbReference type="PANTHER" id="PTHR35332">
    <property type="entry name" value="REGULATION OF ENOLASE PROTEIN 1"/>
    <property type="match status" value="1"/>
</dbReference>
<dbReference type="Proteomes" id="UP000308092">
    <property type="component" value="Unassembled WGS sequence"/>
</dbReference>
<dbReference type="InterPro" id="IPR009784">
    <property type="entry name" value="DUF1349"/>
</dbReference>
<organism evidence="2 3">
    <name type="scientific">Aspergillus tanneri</name>
    <dbReference type="NCBI Taxonomy" id="1220188"/>
    <lineage>
        <taxon>Eukaryota</taxon>
        <taxon>Fungi</taxon>
        <taxon>Dikarya</taxon>
        <taxon>Ascomycota</taxon>
        <taxon>Pezizomycotina</taxon>
        <taxon>Eurotiomycetes</taxon>
        <taxon>Eurotiomycetidae</taxon>
        <taxon>Eurotiales</taxon>
        <taxon>Aspergillaceae</taxon>
        <taxon>Aspergillus</taxon>
        <taxon>Aspergillus subgen. Circumdati</taxon>
    </lineage>
</organism>
<dbReference type="GeneID" id="54325351"/>
<dbReference type="Proteomes" id="UP000324241">
    <property type="component" value="Unassembled WGS sequence"/>
</dbReference>
<accession>A0A4S3JE57</accession>
<keyword evidence="3" id="KW-1185">Reference proteome</keyword>
<dbReference type="STRING" id="1220188.A0A4S3JE57"/>
<proteinExistence type="predicted"/>
<dbReference type="SUPFAM" id="SSF49899">
    <property type="entry name" value="Concanavalin A-like lectins/glucanases"/>
    <property type="match status" value="1"/>
</dbReference>
<gene>
    <name evidence="1" type="ORF">ATNIH1004_002649</name>
    <name evidence="2" type="ORF">EYZ11_009121</name>
</gene>
<dbReference type="OrthoDB" id="42525at2759"/>
<comment type="caution">
    <text evidence="2">The sequence shown here is derived from an EMBL/GenBank/DDBJ whole genome shotgun (WGS) entry which is preliminary data.</text>
</comment>
<evidence type="ECO:0000313" key="3">
    <source>
        <dbReference type="Proteomes" id="UP000308092"/>
    </source>
</evidence>